<sequence>MSDEKSTDNIVWHNHHVSRERRAEQKAQKPVVLWFTGLSGSGKSTIANAVDELLNRNSNHTYLLDGDNIRMGLNKGLGFNEADRVENIRRIGEVCKLFTDAGLIVLSAFVSPFTEDRAKVRALMLENEFVEVFVDTPLEICEQRDPKGLYQKARKGEIPHFTGISSPYEKPEAAEIHLKTAELSVEEAAQQVLDYLRTHNYIS</sequence>
<evidence type="ECO:0000313" key="17">
    <source>
        <dbReference type="EMBL" id="MDN7124528.1"/>
    </source>
</evidence>
<evidence type="ECO:0000256" key="3">
    <source>
        <dbReference type="ARBA" id="ARBA00004806"/>
    </source>
</evidence>
<dbReference type="RefSeq" id="WP_301719693.1">
    <property type="nucleotide sequence ID" value="NZ_JAGGJB010000003.1"/>
</dbReference>
<proteinExistence type="inferred from homology"/>
<evidence type="ECO:0000256" key="5">
    <source>
        <dbReference type="ARBA" id="ARBA00012121"/>
    </source>
</evidence>
<evidence type="ECO:0000256" key="12">
    <source>
        <dbReference type="ARBA" id="ARBA00031393"/>
    </source>
</evidence>
<dbReference type="Proteomes" id="UP001169491">
    <property type="component" value="Unassembled WGS sequence"/>
</dbReference>
<dbReference type="Gene3D" id="3.40.50.300">
    <property type="entry name" value="P-loop containing nucleotide triphosphate hydrolases"/>
    <property type="match status" value="1"/>
</dbReference>
<dbReference type="GO" id="GO:0004020">
    <property type="term" value="F:adenylylsulfate kinase activity"/>
    <property type="evidence" value="ECO:0007669"/>
    <property type="project" value="UniProtKB-UniRule"/>
</dbReference>
<dbReference type="GO" id="GO:0005524">
    <property type="term" value="F:ATP binding"/>
    <property type="evidence" value="ECO:0007669"/>
    <property type="project" value="UniProtKB-UniRule"/>
</dbReference>
<comment type="catalytic activity">
    <reaction evidence="1 14 15">
        <text>adenosine 5'-phosphosulfate + ATP = 3'-phosphoadenylyl sulfate + ADP + H(+)</text>
        <dbReference type="Rhea" id="RHEA:24152"/>
        <dbReference type="ChEBI" id="CHEBI:15378"/>
        <dbReference type="ChEBI" id="CHEBI:30616"/>
        <dbReference type="ChEBI" id="CHEBI:58243"/>
        <dbReference type="ChEBI" id="CHEBI:58339"/>
        <dbReference type="ChEBI" id="CHEBI:456216"/>
        <dbReference type="EC" id="2.7.1.25"/>
    </reaction>
</comment>
<comment type="similarity">
    <text evidence="4 14 15">Belongs to the APS kinase family.</text>
</comment>
<comment type="function">
    <text evidence="2 14 15">Catalyzes the synthesis of activated sulfate.</text>
</comment>
<evidence type="ECO:0000256" key="11">
    <source>
        <dbReference type="ARBA" id="ARBA00029724"/>
    </source>
</evidence>
<keyword evidence="19" id="KW-1185">Reference proteome</keyword>
<feature type="active site" description="Phosphoserine intermediate" evidence="14">
    <location>
        <position position="111"/>
    </location>
</feature>
<dbReference type="SUPFAM" id="SSF52540">
    <property type="entry name" value="P-loop containing nucleoside triphosphate hydrolases"/>
    <property type="match status" value="1"/>
</dbReference>
<keyword evidence="9 14" id="KW-0418">Kinase</keyword>
<evidence type="ECO:0000256" key="9">
    <source>
        <dbReference type="ARBA" id="ARBA00022777"/>
    </source>
</evidence>
<dbReference type="GO" id="GO:0070814">
    <property type="term" value="P:hydrogen sulfide biosynthetic process"/>
    <property type="evidence" value="ECO:0007669"/>
    <property type="project" value="UniProtKB-UniRule"/>
</dbReference>
<name>A0AAW7QXC2_9GAMM</name>
<evidence type="ECO:0000259" key="16">
    <source>
        <dbReference type="Pfam" id="PF01583"/>
    </source>
</evidence>
<evidence type="ECO:0000256" key="8">
    <source>
        <dbReference type="ARBA" id="ARBA00022741"/>
    </source>
</evidence>
<feature type="domain" description="APS kinase" evidence="16">
    <location>
        <begin position="30"/>
        <end position="179"/>
    </location>
</feature>
<protein>
    <recommendedName>
        <fullName evidence="5 14">Adenylyl-sulfate kinase</fullName>
        <ecNumber evidence="5 14">2.7.1.25</ecNumber>
    </recommendedName>
    <alternativeName>
        <fullName evidence="12 14">APS kinase</fullName>
    </alternativeName>
    <alternativeName>
        <fullName evidence="13 14">ATP adenosine-5'-phosphosulfate 3'-phosphotransferase</fullName>
    </alternativeName>
    <alternativeName>
        <fullName evidence="11 14">Adenosine-5'-phosphosulfate kinase</fullName>
    </alternativeName>
</protein>
<dbReference type="NCBIfam" id="NF003013">
    <property type="entry name" value="PRK03846.1"/>
    <property type="match status" value="1"/>
</dbReference>
<keyword evidence="8 14" id="KW-0547">Nucleotide-binding</keyword>
<comment type="caution">
    <text evidence="17">The sequence shown here is derived from an EMBL/GenBank/DDBJ whole genome shotgun (WGS) entry which is preliminary data.</text>
</comment>
<dbReference type="EC" id="2.7.1.25" evidence="5 14"/>
<dbReference type="InterPro" id="IPR059117">
    <property type="entry name" value="APS_kinase_dom"/>
</dbReference>
<evidence type="ECO:0000256" key="15">
    <source>
        <dbReference type="RuleBase" id="RU004347"/>
    </source>
</evidence>
<evidence type="ECO:0000256" key="1">
    <source>
        <dbReference type="ARBA" id="ARBA00001823"/>
    </source>
</evidence>
<evidence type="ECO:0000256" key="4">
    <source>
        <dbReference type="ARBA" id="ARBA00007008"/>
    </source>
</evidence>
<dbReference type="InterPro" id="IPR027417">
    <property type="entry name" value="P-loop_NTPase"/>
</dbReference>
<reference evidence="19 20" key="1">
    <citation type="submission" date="2021-03" db="EMBL/GenBank/DDBJ databases">
        <title>Pseudidiomarina terrestris, a new bacterium isolated from saline soil.</title>
        <authorList>
            <person name="Galisteo C."/>
            <person name="De La Haba R."/>
            <person name="Sanchez-Porro C."/>
            <person name="Ventosa A."/>
        </authorList>
    </citation>
    <scope>NUCLEOTIDE SEQUENCE [LARGE SCALE GENOMIC DNA]</scope>
    <source>
        <strain evidence="17 20">1APP75-32.1</strain>
        <strain evidence="19">1APR75-15</strain>
        <strain evidence="18">1ASR75-15</strain>
    </source>
</reference>
<evidence type="ECO:0000256" key="14">
    <source>
        <dbReference type="HAMAP-Rule" id="MF_00065"/>
    </source>
</evidence>
<dbReference type="GO" id="GO:0000103">
    <property type="term" value="P:sulfate assimilation"/>
    <property type="evidence" value="ECO:0007669"/>
    <property type="project" value="UniProtKB-UniRule"/>
</dbReference>
<keyword evidence="10 14" id="KW-0067">ATP-binding</keyword>
<dbReference type="PANTHER" id="PTHR11055">
    <property type="entry name" value="BIFUNCTIONAL 3'-PHOSPHOADENOSINE 5'-PHOSPHOSULFATE SYNTHASE"/>
    <property type="match status" value="1"/>
</dbReference>
<evidence type="ECO:0000256" key="10">
    <source>
        <dbReference type="ARBA" id="ARBA00022840"/>
    </source>
</evidence>
<dbReference type="EMBL" id="JAGGJB010000003">
    <property type="protein sequence ID" value="MDN7124528.1"/>
    <property type="molecule type" value="Genomic_DNA"/>
</dbReference>
<dbReference type="NCBIfam" id="TIGR00455">
    <property type="entry name" value="apsK"/>
    <property type="match status" value="1"/>
</dbReference>
<evidence type="ECO:0000313" key="20">
    <source>
        <dbReference type="Proteomes" id="UP001169492"/>
    </source>
</evidence>
<evidence type="ECO:0000313" key="18">
    <source>
        <dbReference type="EMBL" id="MDN7129181.1"/>
    </source>
</evidence>
<dbReference type="Pfam" id="PF01583">
    <property type="entry name" value="APS_kinase"/>
    <property type="match status" value="1"/>
</dbReference>
<feature type="binding site" evidence="14">
    <location>
        <begin position="37"/>
        <end position="44"/>
    </location>
    <ligand>
        <name>ATP</name>
        <dbReference type="ChEBI" id="CHEBI:30616"/>
    </ligand>
</feature>
<dbReference type="AlphaFoldDB" id="A0AAW7QXC2"/>
<dbReference type="InterPro" id="IPR002891">
    <property type="entry name" value="APS"/>
</dbReference>
<evidence type="ECO:0000256" key="7">
    <source>
        <dbReference type="ARBA" id="ARBA00022679"/>
    </source>
</evidence>
<dbReference type="Proteomes" id="UP001169492">
    <property type="component" value="Unassembled WGS sequence"/>
</dbReference>
<keyword evidence="6 14" id="KW-0597">Phosphoprotein</keyword>
<accession>A0AAW7QXC2</accession>
<dbReference type="FunFam" id="3.40.50.300:FF:000212">
    <property type="entry name" value="Adenylyl-sulfate kinase"/>
    <property type="match status" value="1"/>
</dbReference>
<dbReference type="EMBL" id="JAGGJC010000001">
    <property type="protein sequence ID" value="MDN7129181.1"/>
    <property type="molecule type" value="Genomic_DNA"/>
</dbReference>
<evidence type="ECO:0000313" key="19">
    <source>
        <dbReference type="Proteomes" id="UP001169491"/>
    </source>
</evidence>
<dbReference type="HAMAP" id="MF_00065">
    <property type="entry name" value="Adenylyl_sulf_kinase"/>
    <property type="match status" value="1"/>
</dbReference>
<evidence type="ECO:0000256" key="13">
    <source>
        <dbReference type="ARBA" id="ARBA00031464"/>
    </source>
</evidence>
<evidence type="ECO:0000256" key="2">
    <source>
        <dbReference type="ARBA" id="ARBA00002632"/>
    </source>
</evidence>
<gene>
    <name evidence="14 17" type="primary">cysC</name>
    <name evidence="17" type="ORF">J6I90_06510</name>
    <name evidence="18" type="ORF">J6I92_04795</name>
</gene>
<evidence type="ECO:0000256" key="6">
    <source>
        <dbReference type="ARBA" id="ARBA00022553"/>
    </source>
</evidence>
<dbReference type="PANTHER" id="PTHR11055:SF1">
    <property type="entry name" value="PAPS SYNTHETASE, ISOFORM D"/>
    <property type="match status" value="1"/>
</dbReference>
<dbReference type="CDD" id="cd02027">
    <property type="entry name" value="APSK"/>
    <property type="match status" value="1"/>
</dbReference>
<comment type="pathway">
    <text evidence="3 14 15">Sulfur metabolism; hydrogen sulfide biosynthesis; sulfite from sulfate: step 2/3.</text>
</comment>
<keyword evidence="7 14" id="KW-0808">Transferase</keyword>
<organism evidence="17 20">
    <name type="scientific">Pseudidiomarina terrestris</name>
    <dbReference type="NCBI Taxonomy" id="2820060"/>
    <lineage>
        <taxon>Bacteria</taxon>
        <taxon>Pseudomonadati</taxon>
        <taxon>Pseudomonadota</taxon>
        <taxon>Gammaproteobacteria</taxon>
        <taxon>Alteromonadales</taxon>
        <taxon>Idiomarinaceae</taxon>
        <taxon>Pseudidiomarina</taxon>
    </lineage>
</organism>